<proteinExistence type="predicted"/>
<organism evidence="2 3">
    <name type="scientific">Rhizobium mayense</name>
    <dbReference type="NCBI Taxonomy" id="1312184"/>
    <lineage>
        <taxon>Bacteria</taxon>
        <taxon>Pseudomonadati</taxon>
        <taxon>Pseudomonadota</taxon>
        <taxon>Alphaproteobacteria</taxon>
        <taxon>Hyphomicrobiales</taxon>
        <taxon>Rhizobiaceae</taxon>
        <taxon>Rhizobium/Agrobacterium group</taxon>
        <taxon>Rhizobium</taxon>
    </lineage>
</organism>
<evidence type="ECO:0000313" key="3">
    <source>
        <dbReference type="Proteomes" id="UP001172645"/>
    </source>
</evidence>
<protein>
    <recommendedName>
        <fullName evidence="1">DUF4376 domain-containing protein</fullName>
    </recommendedName>
</protein>
<evidence type="ECO:0000259" key="1">
    <source>
        <dbReference type="Pfam" id="PF14301"/>
    </source>
</evidence>
<dbReference type="RefSeq" id="WP_285870432.1">
    <property type="nucleotide sequence ID" value="NZ_JARFYM010000017.1"/>
</dbReference>
<evidence type="ECO:0000313" key="2">
    <source>
        <dbReference type="EMBL" id="MDL2401241.1"/>
    </source>
</evidence>
<feature type="domain" description="DUF4376" evidence="1">
    <location>
        <begin position="66"/>
        <end position="179"/>
    </location>
</feature>
<name>A0ABT7JY19_9HYPH</name>
<comment type="caution">
    <text evidence="2">The sequence shown here is derived from an EMBL/GenBank/DDBJ whole genome shotgun (WGS) entry which is preliminary data.</text>
</comment>
<gene>
    <name evidence="2" type="ORF">PY649_20250</name>
</gene>
<dbReference type="Pfam" id="PF14301">
    <property type="entry name" value="DUF4376"/>
    <property type="match status" value="1"/>
</dbReference>
<dbReference type="EMBL" id="JARFYM010000017">
    <property type="protein sequence ID" value="MDL2401241.1"/>
    <property type="molecule type" value="Genomic_DNA"/>
</dbReference>
<accession>A0ABT7JY19</accession>
<sequence length="185" mass="19632">MRYGRVPENVVVEIVDLPADITPSDAFHEDIAKTFEPISDDVQEGWVRNGAAFKAPPLPVIALDDIKAGRIAALTAACAAAIIGGYKSSALGSEHTYPSGITDQINMMGSVTASLLPDLAAGWSTPFWCEDEAGEWAFRPHDASQIQQAGSDGKAWIVACQNKLASLSAQVMASISTEDVSKIAW</sequence>
<dbReference type="Proteomes" id="UP001172645">
    <property type="component" value="Unassembled WGS sequence"/>
</dbReference>
<dbReference type="InterPro" id="IPR025484">
    <property type="entry name" value="DUF4376"/>
</dbReference>
<keyword evidence="3" id="KW-1185">Reference proteome</keyword>
<reference evidence="2" key="1">
    <citation type="submission" date="2023-06" db="EMBL/GenBank/DDBJ databases">
        <title>Phylogenetic Diversity of Rhizobium strains.</title>
        <authorList>
            <person name="Moura F.T."/>
            <person name="Helene L.C.F."/>
            <person name="Hungria M."/>
        </authorList>
    </citation>
    <scope>NUCLEOTIDE SEQUENCE</scope>
    <source>
        <strain evidence="2">CCGE526</strain>
    </source>
</reference>